<dbReference type="Pfam" id="PF07589">
    <property type="entry name" value="PEP-CTERM"/>
    <property type="match status" value="1"/>
</dbReference>
<dbReference type="OrthoDB" id="190870at2"/>
<evidence type="ECO:0000256" key="1">
    <source>
        <dbReference type="SAM" id="SignalP"/>
    </source>
</evidence>
<dbReference type="NCBIfam" id="TIGR02595">
    <property type="entry name" value="PEP_CTERM"/>
    <property type="match status" value="1"/>
</dbReference>
<proteinExistence type="predicted"/>
<dbReference type="EMBL" id="CP019082">
    <property type="protein sequence ID" value="APW61781.1"/>
    <property type="molecule type" value="Genomic_DNA"/>
</dbReference>
<protein>
    <recommendedName>
        <fullName evidence="2">Ice-binding protein C-terminal domain-containing protein</fullName>
    </recommendedName>
</protein>
<sequence>MFLKKWAFVGIPAVAVALGASGAVRAAELVVNGSFESTTHGGGQMGFNTNATGWTTTGYNFIFPEGTADTTGVTGQYGNLQLWGPNNGSANGLPTASPDGGNFVAADGAFEGHVAPIEQTINGLTVGASYDVSFYWAGAQQQGFDGATTEQWQVSFGSETQSTSVWHNPDHGFSGWMHETFTFTAQNTSELLSFLAVGTPDGVPPFVLLDGVSVVASVPEPTALSLMALGLVGLGAVKLRRRG</sequence>
<feature type="chain" id="PRO_5012278851" description="Ice-binding protein C-terminal domain-containing protein" evidence="1">
    <location>
        <begin position="27"/>
        <end position="243"/>
    </location>
</feature>
<dbReference type="Gene3D" id="2.60.120.260">
    <property type="entry name" value="Galactose-binding domain-like"/>
    <property type="match status" value="1"/>
</dbReference>
<evidence type="ECO:0000313" key="3">
    <source>
        <dbReference type="EMBL" id="APW61781.1"/>
    </source>
</evidence>
<feature type="domain" description="Ice-binding protein C-terminal" evidence="2">
    <location>
        <begin position="217"/>
        <end position="241"/>
    </location>
</feature>
<dbReference type="Proteomes" id="UP000186309">
    <property type="component" value="Chromosome"/>
</dbReference>
<dbReference type="KEGG" id="pbor:BSF38_03310"/>
<feature type="signal peptide" evidence="1">
    <location>
        <begin position="1"/>
        <end position="26"/>
    </location>
</feature>
<keyword evidence="1" id="KW-0732">Signal</keyword>
<organism evidence="3 4">
    <name type="scientific">Paludisphaera borealis</name>
    <dbReference type="NCBI Taxonomy" id="1387353"/>
    <lineage>
        <taxon>Bacteria</taxon>
        <taxon>Pseudomonadati</taxon>
        <taxon>Planctomycetota</taxon>
        <taxon>Planctomycetia</taxon>
        <taxon>Isosphaerales</taxon>
        <taxon>Isosphaeraceae</taxon>
        <taxon>Paludisphaera</taxon>
    </lineage>
</organism>
<name>A0A1U7CS70_9BACT</name>
<keyword evidence="4" id="KW-1185">Reference proteome</keyword>
<dbReference type="InterPro" id="IPR013424">
    <property type="entry name" value="Ice-binding_C"/>
</dbReference>
<dbReference type="RefSeq" id="WP_076347400.1">
    <property type="nucleotide sequence ID" value="NZ_CP019082.1"/>
</dbReference>
<gene>
    <name evidence="3" type="ORF">BSF38_03310</name>
</gene>
<evidence type="ECO:0000259" key="2">
    <source>
        <dbReference type="Pfam" id="PF07589"/>
    </source>
</evidence>
<reference evidence="4" key="1">
    <citation type="submission" date="2016-12" db="EMBL/GenBank/DDBJ databases">
        <title>Comparative genomics of four Isosphaeraceae planctomycetes: a common pool of plasmids and glycoside hydrolase genes.</title>
        <authorList>
            <person name="Ivanova A."/>
        </authorList>
    </citation>
    <scope>NUCLEOTIDE SEQUENCE [LARGE SCALE GENOMIC DNA]</scope>
    <source>
        <strain evidence="4">PX4</strain>
    </source>
</reference>
<dbReference type="AlphaFoldDB" id="A0A1U7CS70"/>
<evidence type="ECO:0000313" key="4">
    <source>
        <dbReference type="Proteomes" id="UP000186309"/>
    </source>
</evidence>
<accession>A0A1U7CS70</accession>